<comment type="caution">
    <text evidence="4">The sequence shown here is derived from an EMBL/GenBank/DDBJ whole genome shotgun (WGS) entry which is preliminary data.</text>
</comment>
<reference evidence="4 5" key="1">
    <citation type="submission" date="2024-01" db="EMBL/GenBank/DDBJ databases">
        <title>Genome assemblies of Stephania.</title>
        <authorList>
            <person name="Yang L."/>
        </authorList>
    </citation>
    <scope>NUCLEOTIDE SEQUENCE [LARGE SCALE GENOMIC DNA]</scope>
    <source>
        <strain evidence="4">YNDBR</strain>
        <tissue evidence="4">Leaf</tissue>
    </source>
</reference>
<dbReference type="EMBL" id="JBBNAF010000005">
    <property type="protein sequence ID" value="KAK9143951.1"/>
    <property type="molecule type" value="Genomic_DNA"/>
</dbReference>
<dbReference type="InterPro" id="IPR001878">
    <property type="entry name" value="Znf_CCHC"/>
</dbReference>
<evidence type="ECO:0000256" key="2">
    <source>
        <dbReference type="SAM" id="MobiDB-lite"/>
    </source>
</evidence>
<organism evidence="4 5">
    <name type="scientific">Stephania yunnanensis</name>
    <dbReference type="NCBI Taxonomy" id="152371"/>
    <lineage>
        <taxon>Eukaryota</taxon>
        <taxon>Viridiplantae</taxon>
        <taxon>Streptophyta</taxon>
        <taxon>Embryophyta</taxon>
        <taxon>Tracheophyta</taxon>
        <taxon>Spermatophyta</taxon>
        <taxon>Magnoliopsida</taxon>
        <taxon>Ranunculales</taxon>
        <taxon>Menispermaceae</taxon>
        <taxon>Menispermoideae</taxon>
        <taxon>Cissampelideae</taxon>
        <taxon>Stephania</taxon>
    </lineage>
</organism>
<proteinExistence type="predicted"/>
<sequence>MLYSCFNIYYTYIYLVSDLERNLLQFSLDVVGTKRLQIYYFTRGVDDRIASAVVSTGAMTLQEIFDGALAHETYLLQRAGRRVTGKEVGQSSQSSQSQKRPMEHTNRDWRDDRRERGRQGDSQGNQLRYEDPQPVYAIASAPADRQKTQPQESRQGREQRGHDRGQVDQGHGPRSGDRQMGRPESRRCYQCGQMRHVRADCQTPPFPQMVDRAER</sequence>
<accession>A0AAP0PKB8</accession>
<feature type="compositionally biased region" description="Basic and acidic residues" evidence="2">
    <location>
        <begin position="174"/>
        <end position="187"/>
    </location>
</feature>
<protein>
    <recommendedName>
        <fullName evidence="3">CCHC-type domain-containing protein</fullName>
    </recommendedName>
</protein>
<evidence type="ECO:0000313" key="4">
    <source>
        <dbReference type="EMBL" id="KAK9143951.1"/>
    </source>
</evidence>
<keyword evidence="1" id="KW-0863">Zinc-finger</keyword>
<keyword evidence="1" id="KW-0862">Zinc</keyword>
<keyword evidence="5" id="KW-1185">Reference proteome</keyword>
<feature type="region of interest" description="Disordered" evidence="2">
    <location>
        <begin position="81"/>
        <end position="215"/>
    </location>
</feature>
<feature type="compositionally biased region" description="Basic and acidic residues" evidence="2">
    <location>
        <begin position="100"/>
        <end position="119"/>
    </location>
</feature>
<dbReference type="Proteomes" id="UP001420932">
    <property type="component" value="Unassembled WGS sequence"/>
</dbReference>
<feature type="compositionally biased region" description="Basic and acidic residues" evidence="2">
    <location>
        <begin position="154"/>
        <end position="166"/>
    </location>
</feature>
<dbReference type="AlphaFoldDB" id="A0AAP0PKB8"/>
<name>A0AAP0PKB8_9MAGN</name>
<dbReference type="GO" id="GO:0003676">
    <property type="term" value="F:nucleic acid binding"/>
    <property type="evidence" value="ECO:0007669"/>
    <property type="project" value="InterPro"/>
</dbReference>
<evidence type="ECO:0000259" key="3">
    <source>
        <dbReference type="PROSITE" id="PS50158"/>
    </source>
</evidence>
<dbReference type="PROSITE" id="PS50158">
    <property type="entry name" value="ZF_CCHC"/>
    <property type="match status" value="1"/>
</dbReference>
<gene>
    <name evidence="4" type="ORF">Syun_013351</name>
</gene>
<keyword evidence="1" id="KW-0479">Metal-binding</keyword>
<dbReference type="SMART" id="SM00343">
    <property type="entry name" value="ZnF_C2HC"/>
    <property type="match status" value="1"/>
</dbReference>
<feature type="domain" description="CCHC-type" evidence="3">
    <location>
        <begin position="186"/>
        <end position="201"/>
    </location>
</feature>
<dbReference type="GO" id="GO:0008270">
    <property type="term" value="F:zinc ion binding"/>
    <property type="evidence" value="ECO:0007669"/>
    <property type="project" value="UniProtKB-KW"/>
</dbReference>
<evidence type="ECO:0000313" key="5">
    <source>
        <dbReference type="Proteomes" id="UP001420932"/>
    </source>
</evidence>
<evidence type="ECO:0000256" key="1">
    <source>
        <dbReference type="PROSITE-ProRule" id="PRU00047"/>
    </source>
</evidence>